<feature type="transmembrane region" description="Helical" evidence="7">
    <location>
        <begin position="141"/>
        <end position="165"/>
    </location>
</feature>
<evidence type="ECO:0000256" key="6">
    <source>
        <dbReference type="ARBA" id="ARBA00023136"/>
    </source>
</evidence>
<dbReference type="Proteomes" id="UP000005324">
    <property type="component" value="Unassembled WGS sequence"/>
</dbReference>
<protein>
    <submittedName>
        <fullName evidence="9">ABC transporter, permease protein</fullName>
    </submittedName>
</protein>
<feature type="transmembrane region" description="Helical" evidence="7">
    <location>
        <begin position="177"/>
        <end position="195"/>
    </location>
</feature>
<feature type="transmembrane region" description="Helical" evidence="7">
    <location>
        <begin position="239"/>
        <end position="266"/>
    </location>
</feature>
<evidence type="ECO:0000256" key="1">
    <source>
        <dbReference type="ARBA" id="ARBA00004651"/>
    </source>
</evidence>
<dbReference type="GO" id="GO:0071916">
    <property type="term" value="F:dipeptide transmembrane transporter activity"/>
    <property type="evidence" value="ECO:0007669"/>
    <property type="project" value="TreeGrafter"/>
</dbReference>
<evidence type="ECO:0000256" key="3">
    <source>
        <dbReference type="ARBA" id="ARBA00022475"/>
    </source>
</evidence>
<dbReference type="PANTHER" id="PTHR43163">
    <property type="entry name" value="DIPEPTIDE TRANSPORT SYSTEM PERMEASE PROTEIN DPPB-RELATED"/>
    <property type="match status" value="1"/>
</dbReference>
<keyword evidence="6 7" id="KW-0472">Membrane</keyword>
<dbReference type="GO" id="GO:0005886">
    <property type="term" value="C:plasma membrane"/>
    <property type="evidence" value="ECO:0007669"/>
    <property type="project" value="UniProtKB-SubCell"/>
</dbReference>
<feature type="transmembrane region" description="Helical" evidence="7">
    <location>
        <begin position="12"/>
        <end position="30"/>
    </location>
</feature>
<proteinExistence type="inferred from homology"/>
<feature type="transmembrane region" description="Helical" evidence="7">
    <location>
        <begin position="99"/>
        <end position="120"/>
    </location>
</feature>
<gene>
    <name evidence="9" type="ORF">HMPREF0731_1352</name>
</gene>
<evidence type="ECO:0000256" key="4">
    <source>
        <dbReference type="ARBA" id="ARBA00022692"/>
    </source>
</evidence>
<dbReference type="PROSITE" id="PS51257">
    <property type="entry name" value="PROKAR_LIPOPROTEIN"/>
    <property type="match status" value="1"/>
</dbReference>
<organism evidence="9 10">
    <name type="scientific">Pseudoroseomonas cervicalis ATCC 49957</name>
    <dbReference type="NCBI Taxonomy" id="525371"/>
    <lineage>
        <taxon>Bacteria</taxon>
        <taxon>Pseudomonadati</taxon>
        <taxon>Pseudomonadota</taxon>
        <taxon>Alphaproteobacteria</taxon>
        <taxon>Acetobacterales</taxon>
        <taxon>Roseomonadaceae</taxon>
        <taxon>Roseomonas</taxon>
    </lineage>
</organism>
<dbReference type="InterPro" id="IPR000515">
    <property type="entry name" value="MetI-like"/>
</dbReference>
<sequence length="321" mass="33476">MGGLIRLLAGRLLQALLVALLVGTACFLMVRMLPGDMAYRIAASRYGYDIVDSAAAEAVRQELGLDRPWFLQLAAWFGDLARLDLGVSLASGETVLEALSIQLGATLLLSVAALALSLLIGPPLGALAGLRAGGWWDGASLVLAAALRALPPFILGIALMLWLAVEWDWLPVAGVGGWRELVLPALTLALGLAAASSRVARDAVAAVAASPYFAFARMKGLGEATAFRRHALRNASIPVVAYLGLQLVALVEGVVVVESLFAWPGIGHALVHAVLGRDIPMVQGTALLMGLLFVALNTAVDVACWALDPRLRQAGSKGAPA</sequence>
<dbReference type="PROSITE" id="PS50928">
    <property type="entry name" value="ABC_TM1"/>
    <property type="match status" value="1"/>
</dbReference>
<dbReference type="RefSeq" id="WP_007005201.1">
    <property type="nucleotide sequence ID" value="NZ_GG770781.1"/>
</dbReference>
<dbReference type="Pfam" id="PF00528">
    <property type="entry name" value="BPD_transp_1"/>
    <property type="match status" value="1"/>
</dbReference>
<evidence type="ECO:0000256" key="7">
    <source>
        <dbReference type="RuleBase" id="RU363032"/>
    </source>
</evidence>
<keyword evidence="5 7" id="KW-1133">Transmembrane helix</keyword>
<dbReference type="HOGENOM" id="CLU_036879_0_2_5"/>
<comment type="caution">
    <text evidence="9">The sequence shown here is derived from an EMBL/GenBank/DDBJ whole genome shotgun (WGS) entry which is preliminary data.</text>
</comment>
<accession>D5RJU2</accession>
<dbReference type="InterPro" id="IPR035906">
    <property type="entry name" value="MetI-like_sf"/>
</dbReference>
<keyword evidence="3" id="KW-1003">Cell membrane</keyword>
<reference evidence="9 10" key="1">
    <citation type="submission" date="2010-04" db="EMBL/GenBank/DDBJ databases">
        <authorList>
            <person name="Qin X."/>
            <person name="Bachman B."/>
            <person name="Battles P."/>
            <person name="Bell A."/>
            <person name="Bess C."/>
            <person name="Bickham C."/>
            <person name="Chaboub L."/>
            <person name="Chen D."/>
            <person name="Coyle M."/>
            <person name="Deiros D.R."/>
            <person name="Dinh H."/>
            <person name="Forbes L."/>
            <person name="Fowler G."/>
            <person name="Francisco L."/>
            <person name="Fu Q."/>
            <person name="Gubbala S."/>
            <person name="Hale W."/>
            <person name="Han Y."/>
            <person name="Hemphill L."/>
            <person name="Highlander S.K."/>
            <person name="Hirani K."/>
            <person name="Hogues M."/>
            <person name="Jackson L."/>
            <person name="Jakkamsetti A."/>
            <person name="Javaid M."/>
            <person name="Jiang H."/>
            <person name="Korchina V."/>
            <person name="Kovar C."/>
            <person name="Lara F."/>
            <person name="Lee S."/>
            <person name="Mata R."/>
            <person name="Mathew T."/>
            <person name="Moen C."/>
            <person name="Morales K."/>
            <person name="Munidasa M."/>
            <person name="Nazareth L."/>
            <person name="Ngo R."/>
            <person name="Nguyen L."/>
            <person name="Okwuonu G."/>
            <person name="Ongeri F."/>
            <person name="Patil S."/>
            <person name="Petrosino J."/>
            <person name="Pham C."/>
            <person name="Pham P."/>
            <person name="Pu L.-L."/>
            <person name="Puazo M."/>
            <person name="Raj R."/>
            <person name="Reid J."/>
            <person name="Rouhana J."/>
            <person name="Saada N."/>
            <person name="Shang Y."/>
            <person name="Simmons D."/>
            <person name="Thornton R."/>
            <person name="Warren J."/>
            <person name="Weissenberger G."/>
            <person name="Zhang J."/>
            <person name="Zhang L."/>
            <person name="Zhou C."/>
            <person name="Zhu D."/>
            <person name="Muzny D."/>
            <person name="Worley K."/>
            <person name="Gibbs R."/>
        </authorList>
    </citation>
    <scope>NUCLEOTIDE SEQUENCE [LARGE SCALE GENOMIC DNA]</scope>
    <source>
        <strain evidence="9 10">ATCC 49957</strain>
    </source>
</reference>
<keyword evidence="2 7" id="KW-0813">Transport</keyword>
<evidence type="ECO:0000256" key="2">
    <source>
        <dbReference type="ARBA" id="ARBA00022448"/>
    </source>
</evidence>
<keyword evidence="10" id="KW-1185">Reference proteome</keyword>
<keyword evidence="4 7" id="KW-0812">Transmembrane</keyword>
<evidence type="ECO:0000259" key="8">
    <source>
        <dbReference type="PROSITE" id="PS50928"/>
    </source>
</evidence>
<feature type="transmembrane region" description="Helical" evidence="7">
    <location>
        <begin position="286"/>
        <end position="307"/>
    </location>
</feature>
<evidence type="ECO:0000256" key="5">
    <source>
        <dbReference type="ARBA" id="ARBA00022989"/>
    </source>
</evidence>
<evidence type="ECO:0000313" key="9">
    <source>
        <dbReference type="EMBL" id="EFH12427.1"/>
    </source>
</evidence>
<comment type="subcellular location">
    <subcellularLocation>
        <location evidence="1 7">Cell membrane</location>
        <topology evidence="1 7">Multi-pass membrane protein</topology>
    </subcellularLocation>
</comment>
<dbReference type="PANTHER" id="PTHR43163:SF6">
    <property type="entry name" value="DIPEPTIDE TRANSPORT SYSTEM PERMEASE PROTEIN DPPB-RELATED"/>
    <property type="match status" value="1"/>
</dbReference>
<comment type="similarity">
    <text evidence="7">Belongs to the binding-protein-dependent transport system permease family.</text>
</comment>
<name>D5RJU2_9PROT</name>
<feature type="domain" description="ABC transmembrane type-1" evidence="8">
    <location>
        <begin position="103"/>
        <end position="300"/>
    </location>
</feature>
<dbReference type="AlphaFoldDB" id="D5RJU2"/>
<evidence type="ECO:0000313" key="10">
    <source>
        <dbReference type="Proteomes" id="UP000005324"/>
    </source>
</evidence>
<dbReference type="SUPFAM" id="SSF161098">
    <property type="entry name" value="MetI-like"/>
    <property type="match status" value="1"/>
</dbReference>
<dbReference type="EMBL" id="ADVL01000223">
    <property type="protein sequence ID" value="EFH12427.1"/>
    <property type="molecule type" value="Genomic_DNA"/>
</dbReference>
<dbReference type="Gene3D" id="1.10.3720.10">
    <property type="entry name" value="MetI-like"/>
    <property type="match status" value="1"/>
</dbReference>